<dbReference type="EMBL" id="LAZR01000062">
    <property type="protein sequence ID" value="KKN96832.1"/>
    <property type="molecule type" value="Genomic_DNA"/>
</dbReference>
<protein>
    <submittedName>
        <fullName evidence="1">Uncharacterized protein</fullName>
    </submittedName>
</protein>
<proteinExistence type="predicted"/>
<reference evidence="1" key="1">
    <citation type="journal article" date="2015" name="Nature">
        <title>Complex archaea that bridge the gap between prokaryotes and eukaryotes.</title>
        <authorList>
            <person name="Spang A."/>
            <person name="Saw J.H."/>
            <person name="Jorgensen S.L."/>
            <person name="Zaremba-Niedzwiedzka K."/>
            <person name="Martijn J."/>
            <person name="Lind A.E."/>
            <person name="van Eijk R."/>
            <person name="Schleper C."/>
            <person name="Guy L."/>
            <person name="Ettema T.J."/>
        </authorList>
    </citation>
    <scope>NUCLEOTIDE SEQUENCE</scope>
</reference>
<comment type="caution">
    <text evidence="1">The sequence shown here is derived from an EMBL/GenBank/DDBJ whole genome shotgun (WGS) entry which is preliminary data.</text>
</comment>
<name>A0A0F9VAR2_9ZZZZ</name>
<gene>
    <name evidence="1" type="ORF">LCGC14_0164760</name>
</gene>
<accession>A0A0F9VAR2</accession>
<dbReference type="AlphaFoldDB" id="A0A0F9VAR2"/>
<sequence>MDVQVTVLDLLEQRGTLHGWMSDEGNFIESPASHGDTIRSRYAMRMDVDPDLLGPHVSMAQWQKLGLNAADFKTTEGWVRYAILYGWVRMLDLNGVEGRTSAIFSLLKPLQRFYEHTYPPESTPDDPFVLRTYSSGDALGQRHEATISYHEFMQFKNVDDLEQAGAYPMSAT</sequence>
<organism evidence="1">
    <name type="scientific">marine sediment metagenome</name>
    <dbReference type="NCBI Taxonomy" id="412755"/>
    <lineage>
        <taxon>unclassified sequences</taxon>
        <taxon>metagenomes</taxon>
        <taxon>ecological metagenomes</taxon>
    </lineage>
</organism>
<evidence type="ECO:0000313" key="1">
    <source>
        <dbReference type="EMBL" id="KKN96832.1"/>
    </source>
</evidence>